<gene>
    <name evidence="2" type="ORF">ATANTOWER_024012</name>
</gene>
<sequence>MDPPALQLSFDDQRTMSDYESVNLASSSLCFAMDPCPLSSLPAHRSVRIPSRLHIPSPSSKLSLYCISTCSNLVSSHLAQLSLLLPHHGSSPSLKKSSNPPARLTSSTPAPASPGPFSAAISPLIFVSQADPPAPQVSTSSSTAVILQSSLFH</sequence>
<evidence type="ECO:0000313" key="3">
    <source>
        <dbReference type="Proteomes" id="UP001345963"/>
    </source>
</evidence>
<proteinExistence type="predicted"/>
<name>A0ABU7AQS0_9TELE</name>
<feature type="region of interest" description="Disordered" evidence="1">
    <location>
        <begin position="90"/>
        <end position="113"/>
    </location>
</feature>
<evidence type="ECO:0000256" key="1">
    <source>
        <dbReference type="SAM" id="MobiDB-lite"/>
    </source>
</evidence>
<dbReference type="Proteomes" id="UP001345963">
    <property type="component" value="Unassembled WGS sequence"/>
</dbReference>
<comment type="caution">
    <text evidence="2">The sequence shown here is derived from an EMBL/GenBank/DDBJ whole genome shotgun (WGS) entry which is preliminary data.</text>
</comment>
<dbReference type="EMBL" id="JAHUTI010025070">
    <property type="protein sequence ID" value="MED6240591.1"/>
    <property type="molecule type" value="Genomic_DNA"/>
</dbReference>
<protein>
    <submittedName>
        <fullName evidence="2">Uncharacterized protein</fullName>
    </submittedName>
</protein>
<reference evidence="2 3" key="1">
    <citation type="submission" date="2021-07" db="EMBL/GenBank/DDBJ databases">
        <authorList>
            <person name="Palmer J.M."/>
        </authorList>
    </citation>
    <scope>NUCLEOTIDE SEQUENCE [LARGE SCALE GENOMIC DNA]</scope>
    <source>
        <strain evidence="2 3">AT_MEX2019</strain>
        <tissue evidence="2">Muscle</tissue>
    </source>
</reference>
<keyword evidence="3" id="KW-1185">Reference proteome</keyword>
<evidence type="ECO:0000313" key="2">
    <source>
        <dbReference type="EMBL" id="MED6240591.1"/>
    </source>
</evidence>
<organism evidence="2 3">
    <name type="scientific">Ataeniobius toweri</name>
    <dbReference type="NCBI Taxonomy" id="208326"/>
    <lineage>
        <taxon>Eukaryota</taxon>
        <taxon>Metazoa</taxon>
        <taxon>Chordata</taxon>
        <taxon>Craniata</taxon>
        <taxon>Vertebrata</taxon>
        <taxon>Euteleostomi</taxon>
        <taxon>Actinopterygii</taxon>
        <taxon>Neopterygii</taxon>
        <taxon>Teleostei</taxon>
        <taxon>Neoteleostei</taxon>
        <taxon>Acanthomorphata</taxon>
        <taxon>Ovalentaria</taxon>
        <taxon>Atherinomorphae</taxon>
        <taxon>Cyprinodontiformes</taxon>
        <taxon>Goodeidae</taxon>
        <taxon>Ataeniobius</taxon>
    </lineage>
</organism>
<accession>A0ABU7AQS0</accession>